<dbReference type="STRING" id="225164.V3Z375"/>
<dbReference type="RefSeq" id="XP_009064199.1">
    <property type="nucleotide sequence ID" value="XM_009065951.1"/>
</dbReference>
<name>V3Z375_LOTGI</name>
<dbReference type="KEGG" id="lgi:LOTGIDRAFT_85054"/>
<evidence type="ECO:0000259" key="7">
    <source>
        <dbReference type="PROSITE" id="PS51507"/>
    </source>
</evidence>
<evidence type="ECO:0000256" key="3">
    <source>
        <dbReference type="ARBA" id="ARBA00023125"/>
    </source>
</evidence>
<organism evidence="8 9">
    <name type="scientific">Lottia gigantea</name>
    <name type="common">Giant owl limpet</name>
    <dbReference type="NCBI Taxonomy" id="225164"/>
    <lineage>
        <taxon>Eukaryota</taxon>
        <taxon>Metazoa</taxon>
        <taxon>Spiralia</taxon>
        <taxon>Lophotrochozoa</taxon>
        <taxon>Mollusca</taxon>
        <taxon>Gastropoda</taxon>
        <taxon>Patellogastropoda</taxon>
        <taxon>Lottioidea</taxon>
        <taxon>Lottiidae</taxon>
        <taxon>Lottia</taxon>
    </lineage>
</organism>
<dbReference type="FunFam" id="1.10.10.10:FF:000041">
    <property type="entry name" value="Interferon regulatory factor 4"/>
    <property type="match status" value="1"/>
</dbReference>
<gene>
    <name evidence="8" type="ORF">LOTGIDRAFT_85054</name>
</gene>
<keyword evidence="6" id="KW-0539">Nucleus</keyword>
<dbReference type="GeneID" id="20252641"/>
<keyword evidence="3" id="KW-0238">DNA-binding</keyword>
<reference evidence="8 9" key="1">
    <citation type="journal article" date="2013" name="Nature">
        <title>Insights into bilaterian evolution from three spiralian genomes.</title>
        <authorList>
            <person name="Simakov O."/>
            <person name="Marletaz F."/>
            <person name="Cho S.J."/>
            <person name="Edsinger-Gonzales E."/>
            <person name="Havlak P."/>
            <person name="Hellsten U."/>
            <person name="Kuo D.H."/>
            <person name="Larsson T."/>
            <person name="Lv J."/>
            <person name="Arendt D."/>
            <person name="Savage R."/>
            <person name="Osoegawa K."/>
            <person name="de Jong P."/>
            <person name="Grimwood J."/>
            <person name="Chapman J.A."/>
            <person name="Shapiro H."/>
            <person name="Aerts A."/>
            <person name="Otillar R.P."/>
            <person name="Terry A.Y."/>
            <person name="Boore J.L."/>
            <person name="Grigoriev I.V."/>
            <person name="Lindberg D.R."/>
            <person name="Seaver E.C."/>
            <person name="Weisblat D.A."/>
            <person name="Putnam N.H."/>
            <person name="Rokhsar D.S."/>
        </authorList>
    </citation>
    <scope>NUCLEOTIDE SEQUENCE [LARGE SCALE GENOMIC DNA]</scope>
</reference>
<dbReference type="GO" id="GO:0045944">
    <property type="term" value="P:positive regulation of transcription by RNA polymerase II"/>
    <property type="evidence" value="ECO:0007669"/>
    <property type="project" value="UniProtKB-ARBA"/>
</dbReference>
<dbReference type="SUPFAM" id="SSF49879">
    <property type="entry name" value="SMAD/FHA domain"/>
    <property type="match status" value="1"/>
</dbReference>
<feature type="domain" description="IRF tryptophan pentad repeat" evidence="7">
    <location>
        <begin position="1"/>
        <end position="106"/>
    </location>
</feature>
<evidence type="ECO:0000256" key="4">
    <source>
        <dbReference type="ARBA" id="ARBA00023159"/>
    </source>
</evidence>
<dbReference type="SMART" id="SM00348">
    <property type="entry name" value="IRF"/>
    <property type="match status" value="1"/>
</dbReference>
<comment type="subcellular location">
    <subcellularLocation>
        <location evidence="1">Nucleus</location>
    </subcellularLocation>
</comment>
<feature type="non-terminal residue" evidence="8">
    <location>
        <position position="1"/>
    </location>
</feature>
<dbReference type="PANTHER" id="PTHR11949:SF53">
    <property type="entry name" value="IRF TRYPTOPHAN PENTAD REPEAT DOMAIN-CONTAINING PROTEIN"/>
    <property type="match status" value="1"/>
</dbReference>
<evidence type="ECO:0000313" key="9">
    <source>
        <dbReference type="Proteomes" id="UP000030746"/>
    </source>
</evidence>
<dbReference type="Pfam" id="PF10401">
    <property type="entry name" value="IRF-3"/>
    <property type="match status" value="1"/>
</dbReference>
<keyword evidence="9" id="KW-1185">Reference proteome</keyword>
<protein>
    <recommendedName>
        <fullName evidence="7">IRF tryptophan pentad repeat domain-containing protein</fullName>
    </recommendedName>
</protein>
<dbReference type="OrthoDB" id="6538197at2759"/>
<proteinExistence type="predicted"/>
<keyword evidence="2" id="KW-0805">Transcription regulation</keyword>
<dbReference type="InterPro" id="IPR001346">
    <property type="entry name" value="Interferon_reg_fact_DNA-bd_dom"/>
</dbReference>
<feature type="non-terminal residue" evidence="8">
    <location>
        <position position="197"/>
    </location>
</feature>
<dbReference type="SUPFAM" id="SSF46785">
    <property type="entry name" value="Winged helix' DNA-binding domain"/>
    <property type="match status" value="1"/>
</dbReference>
<evidence type="ECO:0000256" key="5">
    <source>
        <dbReference type="ARBA" id="ARBA00023163"/>
    </source>
</evidence>
<dbReference type="EMBL" id="KB203331">
    <property type="protein sequence ID" value="ESO85068.1"/>
    <property type="molecule type" value="Genomic_DNA"/>
</dbReference>
<evidence type="ECO:0000256" key="2">
    <source>
        <dbReference type="ARBA" id="ARBA00023015"/>
    </source>
</evidence>
<keyword evidence="5" id="KW-0804">Transcription</keyword>
<dbReference type="InterPro" id="IPR036390">
    <property type="entry name" value="WH_DNA-bd_sf"/>
</dbReference>
<dbReference type="InterPro" id="IPR008984">
    <property type="entry name" value="SMAD_FHA_dom_sf"/>
</dbReference>
<dbReference type="Proteomes" id="UP000030746">
    <property type="component" value="Unassembled WGS sequence"/>
</dbReference>
<dbReference type="InterPro" id="IPR036388">
    <property type="entry name" value="WH-like_DNA-bd_sf"/>
</dbReference>
<dbReference type="Gene3D" id="1.10.10.10">
    <property type="entry name" value="Winged helix-like DNA-binding domain superfamily/Winged helix DNA-binding domain"/>
    <property type="match status" value="1"/>
</dbReference>
<dbReference type="GO" id="GO:0002376">
    <property type="term" value="P:immune system process"/>
    <property type="evidence" value="ECO:0007669"/>
    <property type="project" value="TreeGrafter"/>
</dbReference>
<dbReference type="CTD" id="20252641"/>
<keyword evidence="4" id="KW-0010">Activator</keyword>
<accession>V3Z375</accession>
<dbReference type="PRINTS" id="PR00267">
    <property type="entry name" value="INTFRNREGFCT"/>
</dbReference>
<dbReference type="GO" id="GO:0000981">
    <property type="term" value="F:DNA-binding transcription factor activity, RNA polymerase II-specific"/>
    <property type="evidence" value="ECO:0007669"/>
    <property type="project" value="TreeGrafter"/>
</dbReference>
<dbReference type="SMART" id="SM01243">
    <property type="entry name" value="IRF-3"/>
    <property type="match status" value="1"/>
</dbReference>
<dbReference type="AlphaFoldDB" id="V3Z375"/>
<dbReference type="InterPro" id="IPR019471">
    <property type="entry name" value="Interferon_reg_factor-3"/>
</dbReference>
<evidence type="ECO:0000313" key="8">
    <source>
        <dbReference type="EMBL" id="ESO85068.1"/>
    </source>
</evidence>
<dbReference type="GO" id="GO:0005634">
    <property type="term" value="C:nucleus"/>
    <property type="evidence" value="ECO:0007669"/>
    <property type="project" value="UniProtKB-SubCell"/>
</dbReference>
<evidence type="ECO:0000256" key="6">
    <source>
        <dbReference type="ARBA" id="ARBA00023242"/>
    </source>
</evidence>
<sequence length="197" mass="23361">RFRPWLTNKIDSCRFPGVEWIDRDLNIFRIPWKHGGKQDWSEQNSLIFKEWAVHTGRFRQGVDKADWPGWKTRFRCAMNKLPDIREIKERSQLDGDEPYRVYQFLNKQHSYTKELLKHLDRGLSIHCKNGDVYATRKCRVVVFFASPESSNPTKIHRNEQSHKIFDYKAFRVALHNYVNGQGPKPSAQVLLGFGQKW</sequence>
<dbReference type="GO" id="GO:0000978">
    <property type="term" value="F:RNA polymerase II cis-regulatory region sequence-specific DNA binding"/>
    <property type="evidence" value="ECO:0007669"/>
    <property type="project" value="TreeGrafter"/>
</dbReference>
<dbReference type="Pfam" id="PF00605">
    <property type="entry name" value="IRF"/>
    <property type="match status" value="1"/>
</dbReference>
<dbReference type="PANTHER" id="PTHR11949">
    <property type="entry name" value="INTERFERON REGULATORY FACTOR"/>
    <property type="match status" value="1"/>
</dbReference>
<dbReference type="OMA" id="NTIFKXT"/>
<dbReference type="PROSITE" id="PS51507">
    <property type="entry name" value="IRF_2"/>
    <property type="match status" value="1"/>
</dbReference>
<evidence type="ECO:0000256" key="1">
    <source>
        <dbReference type="ARBA" id="ARBA00004123"/>
    </source>
</evidence>
<dbReference type="HOGENOM" id="CLU_1387330_0_0_1"/>
<dbReference type="CDD" id="cd00103">
    <property type="entry name" value="IRF"/>
    <property type="match status" value="1"/>
</dbReference>